<evidence type="ECO:0000313" key="4">
    <source>
        <dbReference type="Proteomes" id="UP000236290"/>
    </source>
</evidence>
<feature type="compositionally biased region" description="Pro residues" evidence="1">
    <location>
        <begin position="424"/>
        <end position="439"/>
    </location>
</feature>
<dbReference type="GO" id="GO:0010628">
    <property type="term" value="P:positive regulation of gene expression"/>
    <property type="evidence" value="ECO:0007669"/>
    <property type="project" value="TreeGrafter"/>
</dbReference>
<evidence type="ECO:0000259" key="2">
    <source>
        <dbReference type="PROSITE" id="PS50004"/>
    </source>
</evidence>
<evidence type="ECO:0000256" key="1">
    <source>
        <dbReference type="SAM" id="MobiDB-lite"/>
    </source>
</evidence>
<comment type="caution">
    <text evidence="3">The sequence shown here is derived from an EMBL/GenBank/DDBJ whole genome shotgun (WGS) entry which is preliminary data.</text>
</comment>
<dbReference type="SMART" id="SM00239">
    <property type="entry name" value="C2"/>
    <property type="match status" value="1"/>
</dbReference>
<evidence type="ECO:0000313" key="3">
    <source>
        <dbReference type="EMBL" id="PNP50392.1"/>
    </source>
</evidence>
<dbReference type="Gene3D" id="2.60.40.150">
    <property type="entry name" value="C2 domain"/>
    <property type="match status" value="1"/>
</dbReference>
<dbReference type="InterPro" id="IPR035892">
    <property type="entry name" value="C2_domain_sf"/>
</dbReference>
<gene>
    <name evidence="3" type="ORF">THARTR1_08919</name>
</gene>
<feature type="compositionally biased region" description="Basic and acidic residues" evidence="1">
    <location>
        <begin position="406"/>
        <end position="422"/>
    </location>
</feature>
<dbReference type="SUPFAM" id="SSF49562">
    <property type="entry name" value="C2 domain (Calcium/lipid-binding domain, CaLB)"/>
    <property type="match status" value="1"/>
</dbReference>
<dbReference type="AlphaFoldDB" id="A0A2K0TY14"/>
<feature type="compositionally biased region" description="Low complexity" evidence="1">
    <location>
        <begin position="510"/>
        <end position="520"/>
    </location>
</feature>
<accession>A0A2K0TY14</accession>
<feature type="compositionally biased region" description="Basic and acidic residues" evidence="1">
    <location>
        <begin position="7"/>
        <end position="41"/>
    </location>
</feature>
<dbReference type="Proteomes" id="UP000236290">
    <property type="component" value="Unassembled WGS sequence"/>
</dbReference>
<feature type="region of interest" description="Disordered" evidence="1">
    <location>
        <begin position="1"/>
        <end position="53"/>
    </location>
</feature>
<proteinExistence type="predicted"/>
<reference evidence="3 4" key="1">
    <citation type="submission" date="2017-02" db="EMBL/GenBank/DDBJ databases">
        <title>Genomes of Trichoderma spp. with biocontrol activity.</title>
        <authorList>
            <person name="Gardiner D."/>
            <person name="Kazan K."/>
            <person name="Vos C."/>
            <person name="Harvey P."/>
        </authorList>
    </citation>
    <scope>NUCLEOTIDE SEQUENCE [LARGE SCALE GENOMIC DNA]</scope>
    <source>
        <strain evidence="3 4">Tr1</strain>
    </source>
</reference>
<dbReference type="EMBL" id="MTYI01000157">
    <property type="protein sequence ID" value="PNP50392.1"/>
    <property type="molecule type" value="Genomic_DNA"/>
</dbReference>
<feature type="region of interest" description="Disordered" evidence="1">
    <location>
        <begin position="510"/>
        <end position="550"/>
    </location>
</feature>
<dbReference type="InterPro" id="IPR000008">
    <property type="entry name" value="C2_dom"/>
</dbReference>
<feature type="compositionally biased region" description="Basic and acidic residues" evidence="1">
    <location>
        <begin position="522"/>
        <end position="539"/>
    </location>
</feature>
<protein>
    <recommendedName>
        <fullName evidence="2">C2 domain-containing protein</fullName>
    </recommendedName>
</protein>
<feature type="region of interest" description="Disordered" evidence="1">
    <location>
        <begin position="246"/>
        <end position="267"/>
    </location>
</feature>
<dbReference type="OrthoDB" id="73919at2759"/>
<dbReference type="Pfam" id="PF00168">
    <property type="entry name" value="C2"/>
    <property type="match status" value="1"/>
</dbReference>
<dbReference type="PROSITE" id="PS50004">
    <property type="entry name" value="C2"/>
    <property type="match status" value="1"/>
</dbReference>
<feature type="compositionally biased region" description="Basic and acidic residues" evidence="1">
    <location>
        <begin position="253"/>
        <end position="267"/>
    </location>
</feature>
<name>A0A2K0TY14_TRIHA</name>
<feature type="region of interest" description="Disordered" evidence="1">
    <location>
        <begin position="406"/>
        <end position="440"/>
    </location>
</feature>
<sequence length="568" mass="64193">MPGNITTHHDDSTPESSDSGHHDHDHDHEEHKEEHEHEHKGPPGGFDRTPLPDAPQGYTVRFVFHAATNIPIADFHTGSSDPFLVATLKGTQPKRHKEDPDLKYRTRTLHTTTEPKWEEEWVVSNVPPTGFTLKCRMYDEDVADKDDRLGNVTVNVDSISEDWPGIPPPGQEFEAKKRVMSKRAFILKGIASAIVHGSHIAPRLRISMEVLGKSEPPFAQMCTLAPTRWIKHNSPMIGRLIGAKVNTNESDDEKGHNDNGDTPKSTKYDFQANELQLQGPVPPVLYHRYVEFRPVIGSLFSSTGIRGTILNKALHKQHHRIYNYSGSTEYGNFEACSKQASLQFLRMAHFDEGGRIFTYVLTLDGLLRFTETGKEFGIDFLSKHTMHADAEKYIAFSGEFFIRRLQHPDSNDSPEPQEKTHPSEPIPGGPPNQPPPPNPAFYQLYIDNESGTYRPDKSILPDLKRFLEKNFPGLGIVAMNVEDERLQKLKEEQRSIKKSEGKIMQVVMNSSTDSFSSVESELNERNESWESGRKSKLETAHSALRNPDGEHLKAAVEVMLPHREKKEE</sequence>
<dbReference type="PANTHER" id="PTHR47800">
    <property type="entry name" value="C2 DOMAIN-CONTAINING PROTEIN"/>
    <property type="match status" value="1"/>
</dbReference>
<organism evidence="3 4">
    <name type="scientific">Trichoderma harzianum</name>
    <name type="common">Hypocrea lixii</name>
    <dbReference type="NCBI Taxonomy" id="5544"/>
    <lineage>
        <taxon>Eukaryota</taxon>
        <taxon>Fungi</taxon>
        <taxon>Dikarya</taxon>
        <taxon>Ascomycota</taxon>
        <taxon>Pezizomycotina</taxon>
        <taxon>Sordariomycetes</taxon>
        <taxon>Hypocreomycetidae</taxon>
        <taxon>Hypocreales</taxon>
        <taxon>Hypocreaceae</taxon>
        <taxon>Trichoderma</taxon>
    </lineage>
</organism>
<feature type="domain" description="C2" evidence="2">
    <location>
        <begin position="42"/>
        <end position="170"/>
    </location>
</feature>
<dbReference type="PANTHER" id="PTHR47800:SF5">
    <property type="entry name" value="FER-1-LIKE PROTEIN 6"/>
    <property type="match status" value="1"/>
</dbReference>